<organism evidence="2 3">
    <name type="scientific">Massilia litorea</name>
    <dbReference type="NCBI Taxonomy" id="2769491"/>
    <lineage>
        <taxon>Bacteria</taxon>
        <taxon>Pseudomonadati</taxon>
        <taxon>Pseudomonadota</taxon>
        <taxon>Betaproteobacteria</taxon>
        <taxon>Burkholderiales</taxon>
        <taxon>Oxalobacteraceae</taxon>
        <taxon>Telluria group</taxon>
        <taxon>Massilia</taxon>
    </lineage>
</organism>
<evidence type="ECO:0000256" key="1">
    <source>
        <dbReference type="PIRSR" id="PIRSR605502-1"/>
    </source>
</evidence>
<keyword evidence="3" id="KW-1185">Reference proteome</keyword>
<dbReference type="AlphaFoldDB" id="A0A7L9U7T4"/>
<reference evidence="2 3" key="1">
    <citation type="submission" date="2020-10" db="EMBL/GenBank/DDBJ databases">
        <title>Genome sequencing of Massilia sp. LPB0304.</title>
        <authorList>
            <person name="Kim J."/>
        </authorList>
    </citation>
    <scope>NUCLEOTIDE SEQUENCE [LARGE SCALE GENOMIC DNA]</scope>
    <source>
        <strain evidence="2 3">LPB0304</strain>
    </source>
</reference>
<keyword evidence="1" id="KW-0460">Magnesium</keyword>
<feature type="binding site" evidence="1">
    <location>
        <position position="256"/>
    </location>
    <ligand>
        <name>Mg(2+)</name>
        <dbReference type="ChEBI" id="CHEBI:18420"/>
        <label>1</label>
    </ligand>
</feature>
<dbReference type="InterPro" id="IPR005502">
    <property type="entry name" value="Ribosyl_crysJ1"/>
</dbReference>
<sequence length="303" mass="32825">MNTLDRFRGCLIGLACGDAIGTTVEFRPRGSFNPVTDMVGGGPFALQPGQWTDDTSMALCLATSLLECNAFDATDQMQRYCWWMDEGYLSSTGDCFDIGMTVVAALRRFRRTGEPFSGSTDPRSAGNGCLMRLAPIPMFYFGDREIAIAQSGNSARTTHGALECVDACRLFGAMLWLALSGATKEIILFGHGINDMQPERLTSIARGDYRDRDVSTIRGNGYVVDSLEAALSCFARTDNFEQAILLATNLGEDADTTAAICGQLAGAFYGVNGIPTRWRSLVTMADVIEGLTDKLFERASNDS</sequence>
<accession>A0A7L9U7T4</accession>
<dbReference type="InterPro" id="IPR050792">
    <property type="entry name" value="ADP-ribosylglycohydrolase"/>
</dbReference>
<feature type="binding site" evidence="1">
    <location>
        <position position="53"/>
    </location>
    <ligand>
        <name>Mg(2+)</name>
        <dbReference type="ChEBI" id="CHEBI:18420"/>
        <label>1</label>
    </ligand>
</feature>
<feature type="binding site" evidence="1">
    <location>
        <position position="253"/>
    </location>
    <ligand>
        <name>Mg(2+)</name>
        <dbReference type="ChEBI" id="CHEBI:18420"/>
        <label>1</label>
    </ligand>
</feature>
<feature type="binding site" evidence="1">
    <location>
        <position position="255"/>
    </location>
    <ligand>
        <name>Mg(2+)</name>
        <dbReference type="ChEBI" id="CHEBI:18420"/>
        <label>1</label>
    </ligand>
</feature>
<evidence type="ECO:0000313" key="2">
    <source>
        <dbReference type="EMBL" id="QOL50235.1"/>
    </source>
</evidence>
<dbReference type="InterPro" id="IPR036705">
    <property type="entry name" value="Ribosyl_crysJ1_sf"/>
</dbReference>
<feature type="binding site" evidence="1">
    <location>
        <position position="52"/>
    </location>
    <ligand>
        <name>Mg(2+)</name>
        <dbReference type="ChEBI" id="CHEBI:18420"/>
        <label>1</label>
    </ligand>
</feature>
<dbReference type="Pfam" id="PF03747">
    <property type="entry name" value="ADP_ribosyl_GH"/>
    <property type="match status" value="1"/>
</dbReference>
<dbReference type="Gene3D" id="1.10.4080.10">
    <property type="entry name" value="ADP-ribosylation/Crystallin J1"/>
    <property type="match status" value="1"/>
</dbReference>
<dbReference type="GO" id="GO:0046872">
    <property type="term" value="F:metal ion binding"/>
    <property type="evidence" value="ECO:0007669"/>
    <property type="project" value="UniProtKB-KW"/>
</dbReference>
<keyword evidence="2" id="KW-0378">Hydrolase</keyword>
<name>A0A7L9U7T4_9BURK</name>
<evidence type="ECO:0000313" key="3">
    <source>
        <dbReference type="Proteomes" id="UP000593875"/>
    </source>
</evidence>
<dbReference type="KEGG" id="mlir:LPB04_02665"/>
<comment type="cofactor">
    <cofactor evidence="1">
        <name>Mg(2+)</name>
        <dbReference type="ChEBI" id="CHEBI:18420"/>
    </cofactor>
    <text evidence="1">Binds 2 magnesium ions per subunit.</text>
</comment>
<dbReference type="EMBL" id="CP062941">
    <property type="protein sequence ID" value="QOL50235.1"/>
    <property type="molecule type" value="Genomic_DNA"/>
</dbReference>
<dbReference type="RefSeq" id="WP_193687251.1">
    <property type="nucleotide sequence ID" value="NZ_CP062941.1"/>
</dbReference>
<dbReference type="PANTHER" id="PTHR16222">
    <property type="entry name" value="ADP-RIBOSYLGLYCOHYDROLASE"/>
    <property type="match status" value="1"/>
</dbReference>
<proteinExistence type="predicted"/>
<dbReference type="GO" id="GO:0016787">
    <property type="term" value="F:hydrolase activity"/>
    <property type="evidence" value="ECO:0007669"/>
    <property type="project" value="UniProtKB-KW"/>
</dbReference>
<protein>
    <submittedName>
        <fullName evidence="2">ADP-ribosylglycohydrolase family protein</fullName>
    </submittedName>
</protein>
<dbReference type="Proteomes" id="UP000593875">
    <property type="component" value="Chromosome"/>
</dbReference>
<feature type="binding site" evidence="1">
    <location>
        <position position="54"/>
    </location>
    <ligand>
        <name>Mg(2+)</name>
        <dbReference type="ChEBI" id="CHEBI:18420"/>
        <label>1</label>
    </ligand>
</feature>
<gene>
    <name evidence="2" type="ORF">LPB04_02665</name>
</gene>
<dbReference type="PANTHER" id="PTHR16222:SF12">
    <property type="entry name" value="ADP-RIBOSYLGLYCOHYDROLASE-RELATED"/>
    <property type="match status" value="1"/>
</dbReference>
<dbReference type="SUPFAM" id="SSF101478">
    <property type="entry name" value="ADP-ribosylglycohydrolase"/>
    <property type="match status" value="1"/>
</dbReference>
<keyword evidence="1" id="KW-0479">Metal-binding</keyword>